<protein>
    <submittedName>
        <fullName evidence="1">Arylmalonate decarboxylase</fullName>
        <ecNumber evidence="1">4.1.1.76</ecNumber>
    </submittedName>
</protein>
<keyword evidence="1" id="KW-0456">Lyase</keyword>
<reference evidence="2" key="1">
    <citation type="submission" date="2017-05" db="EMBL/GenBank/DDBJ databases">
        <authorList>
            <person name="Rodrigo-Torres L."/>
            <person name="Arahal R. D."/>
            <person name="Lucena T."/>
        </authorList>
    </citation>
    <scope>NUCLEOTIDE SEQUENCE [LARGE SCALE GENOMIC DNA]</scope>
    <source>
        <strain evidence="2">CECT 8715</strain>
    </source>
</reference>
<dbReference type="GO" id="GO:0047436">
    <property type="term" value="F:arylmalonate decarboxylase activity"/>
    <property type="evidence" value="ECO:0007669"/>
    <property type="project" value="UniProtKB-EC"/>
</dbReference>
<dbReference type="AlphaFoldDB" id="A0A238K164"/>
<evidence type="ECO:0000313" key="1">
    <source>
        <dbReference type="EMBL" id="SMX35852.1"/>
    </source>
</evidence>
<proteinExistence type="predicted"/>
<dbReference type="EC" id="4.1.1.76" evidence="1"/>
<dbReference type="Pfam" id="PF17645">
    <property type="entry name" value="Amdase"/>
    <property type="match status" value="1"/>
</dbReference>
<dbReference type="EMBL" id="FXYG01000001">
    <property type="protein sequence ID" value="SMX35852.1"/>
    <property type="molecule type" value="Genomic_DNA"/>
</dbReference>
<keyword evidence="2" id="KW-1185">Reference proteome</keyword>
<dbReference type="PANTHER" id="PTHR40267">
    <property type="entry name" value="BLR3294 PROTEIN"/>
    <property type="match status" value="1"/>
</dbReference>
<dbReference type="PIRSF" id="PIRSF015736">
    <property type="entry name" value="MI"/>
    <property type="match status" value="1"/>
</dbReference>
<dbReference type="OrthoDB" id="9816064at2"/>
<name>A0A238K164_9RHOB</name>
<accession>A0A238K164</accession>
<dbReference type="RefSeq" id="WP_093962657.1">
    <property type="nucleotide sequence ID" value="NZ_FXYG01000001.1"/>
</dbReference>
<dbReference type="InterPro" id="IPR026286">
    <property type="entry name" value="MaiA/AMDase"/>
</dbReference>
<gene>
    <name evidence="1" type="ORF">RUA8715_01202</name>
</gene>
<dbReference type="Gene3D" id="3.40.50.12500">
    <property type="match status" value="1"/>
</dbReference>
<evidence type="ECO:0000313" key="2">
    <source>
        <dbReference type="Proteomes" id="UP000202485"/>
    </source>
</evidence>
<dbReference type="InterPro" id="IPR053714">
    <property type="entry name" value="Iso_Racemase_Enz_sf"/>
</dbReference>
<dbReference type="PANTHER" id="PTHR40267:SF1">
    <property type="entry name" value="BLR3294 PROTEIN"/>
    <property type="match status" value="1"/>
</dbReference>
<sequence length="238" mass="25756">MTTLPFSLDTDDPGISPLGLIVLQTDETIEGDFRRLFAGDPSPIYVSRITSDRQVTTKTLTRMKHALPAAADLLPKARPFRVVGYACTSASSVIGSEKVEELVKQACDVQTVTNPLRAAVAQARELGVSRFALLSPYVEQVNTALRAAFADQGVLMDVFGTFGISEESKVVRISTQSIVDAAVRLGSDSAVEAVFLSCTNLRTLDAIPQIHEQIGKPVLSSNQALAWHMQRLNTAQNR</sequence>
<organism evidence="1 2">
    <name type="scientific">Ruegeria arenilitoris</name>
    <dbReference type="NCBI Taxonomy" id="1173585"/>
    <lineage>
        <taxon>Bacteria</taxon>
        <taxon>Pseudomonadati</taxon>
        <taxon>Pseudomonadota</taxon>
        <taxon>Alphaproteobacteria</taxon>
        <taxon>Rhodobacterales</taxon>
        <taxon>Roseobacteraceae</taxon>
        <taxon>Ruegeria</taxon>
    </lineage>
</organism>
<dbReference type="Proteomes" id="UP000202485">
    <property type="component" value="Unassembled WGS sequence"/>
</dbReference>